<organism evidence="2 3">
    <name type="scientific">Sphingopyxis jiangsuensis</name>
    <dbReference type="NCBI Taxonomy" id="2871171"/>
    <lineage>
        <taxon>Bacteria</taxon>
        <taxon>Pseudomonadati</taxon>
        <taxon>Pseudomonadota</taxon>
        <taxon>Alphaproteobacteria</taxon>
        <taxon>Sphingomonadales</taxon>
        <taxon>Sphingomonadaceae</taxon>
        <taxon>Sphingopyxis</taxon>
    </lineage>
</organism>
<dbReference type="SUPFAM" id="SSF48452">
    <property type="entry name" value="TPR-like"/>
    <property type="match status" value="1"/>
</dbReference>
<dbReference type="RefSeq" id="WP_201925247.1">
    <property type="nucleotide sequence ID" value="NZ_JAERPO010000001.1"/>
</dbReference>
<feature type="signal peptide" evidence="1">
    <location>
        <begin position="1"/>
        <end position="30"/>
    </location>
</feature>
<dbReference type="Proteomes" id="UP001166571">
    <property type="component" value="Unassembled WGS sequence"/>
</dbReference>
<keyword evidence="1" id="KW-0732">Signal</keyword>
<evidence type="ECO:0000313" key="3">
    <source>
        <dbReference type="Proteomes" id="UP001166571"/>
    </source>
</evidence>
<dbReference type="InterPro" id="IPR011990">
    <property type="entry name" value="TPR-like_helical_dom_sf"/>
</dbReference>
<gene>
    <name evidence="2" type="ORF">K5P26_06855</name>
</gene>
<dbReference type="Gene3D" id="1.25.40.10">
    <property type="entry name" value="Tetratricopeptide repeat domain"/>
    <property type="match status" value="1"/>
</dbReference>
<evidence type="ECO:0000256" key="1">
    <source>
        <dbReference type="SAM" id="SignalP"/>
    </source>
</evidence>
<reference evidence="2" key="1">
    <citation type="submission" date="2021-08" db="EMBL/GenBank/DDBJ databases">
        <title>Sphingopyxis panaciterrulae sp. nov., isolated from the surface water of the Yellow Sea.</title>
        <authorList>
            <person name="Gao Z."/>
            <person name="Zhang D."/>
            <person name="Zhang A."/>
        </authorList>
    </citation>
    <scope>NUCLEOTIDE SEQUENCE</scope>
    <source>
        <strain evidence="2">XHP0097</strain>
    </source>
</reference>
<evidence type="ECO:0000313" key="2">
    <source>
        <dbReference type="EMBL" id="MBY4636856.1"/>
    </source>
</evidence>
<dbReference type="PROSITE" id="PS51257">
    <property type="entry name" value="PROKAR_LIPOPROTEIN"/>
    <property type="match status" value="1"/>
</dbReference>
<accession>A0ABS7MFL4</accession>
<protein>
    <submittedName>
        <fullName evidence="2">Tetratricopeptide repeat protein</fullName>
    </submittedName>
</protein>
<proteinExistence type="predicted"/>
<name>A0ABS7MFL4_9SPHN</name>
<keyword evidence="3" id="KW-1185">Reference proteome</keyword>
<sequence>MFNRFRSMPATAMVAVLGCALMTTATPAAAREKPKKEEAGKGTTIAVSKGFAPAAKKMGTAVGDKDAAALQAAIGEGETSASTNEDRYWLAFYKLQLGILNKDQALQAQGLDTMLDSGLTPAEQAGIYNFFSGRFAYSAKDYAKAIQRLEAAKAAGSTESGLNVILMDSYLNAGQVDQGWTIAKAEIEAHRAAGHVPPEDLYVRPAQAFQKANRTEDLLDALTMRVQDHPNPAIWRNTLYILLQQAGGNKDMNLDILRLMRAAGAMTERPEYSEYASLATEAGFPGEVVAVVRSGQSAGVIPRNDQFFGNILESQGPRAQSDAAALAADATKPATLANPKTARATADALVGNGDYAKAIPLYEAALNAGADPLTQYRLGVAQALAGRSDAAVATLSKVQGNRARLAQLWSIHAKTKAATSVAAAPATGS</sequence>
<comment type="caution">
    <text evidence="2">The sequence shown here is derived from an EMBL/GenBank/DDBJ whole genome shotgun (WGS) entry which is preliminary data.</text>
</comment>
<feature type="chain" id="PRO_5047252555" evidence="1">
    <location>
        <begin position="31"/>
        <end position="429"/>
    </location>
</feature>
<dbReference type="EMBL" id="JAILXK010000001">
    <property type="protein sequence ID" value="MBY4636856.1"/>
    <property type="molecule type" value="Genomic_DNA"/>
</dbReference>